<feature type="compositionally biased region" description="Polar residues" evidence="1">
    <location>
        <begin position="166"/>
        <end position="183"/>
    </location>
</feature>
<proteinExistence type="predicted"/>
<dbReference type="AlphaFoldDB" id="A0A1D6HX20"/>
<dbReference type="EMBL" id="CM007650">
    <property type="protein sequence ID" value="ONM52769.1"/>
    <property type="molecule type" value="Genomic_DNA"/>
</dbReference>
<gene>
    <name evidence="2" type="ORF">ZEAMMB73_Zm00001d019349</name>
</gene>
<reference evidence="2" key="1">
    <citation type="submission" date="2015-12" db="EMBL/GenBank/DDBJ databases">
        <title>Update maize B73 reference genome by single molecule sequencing technologies.</title>
        <authorList>
            <consortium name="Maize Genome Sequencing Project"/>
            <person name="Ware D."/>
        </authorList>
    </citation>
    <scope>NUCLEOTIDE SEQUENCE [LARGE SCALE GENOMIC DNA]</scope>
    <source>
        <tissue evidence="2">Seedling</tissue>
    </source>
</reference>
<evidence type="ECO:0000313" key="2">
    <source>
        <dbReference type="EMBL" id="ONM52769.1"/>
    </source>
</evidence>
<organism evidence="2">
    <name type="scientific">Zea mays</name>
    <name type="common">Maize</name>
    <dbReference type="NCBI Taxonomy" id="4577"/>
    <lineage>
        <taxon>Eukaryota</taxon>
        <taxon>Viridiplantae</taxon>
        <taxon>Streptophyta</taxon>
        <taxon>Embryophyta</taxon>
        <taxon>Tracheophyta</taxon>
        <taxon>Spermatophyta</taxon>
        <taxon>Magnoliopsida</taxon>
        <taxon>Liliopsida</taxon>
        <taxon>Poales</taxon>
        <taxon>Poaceae</taxon>
        <taxon>PACMAD clade</taxon>
        <taxon>Panicoideae</taxon>
        <taxon>Andropogonodae</taxon>
        <taxon>Andropogoneae</taxon>
        <taxon>Tripsacinae</taxon>
        <taxon>Zea</taxon>
    </lineage>
</organism>
<name>A0A1D6HX20_MAIZE</name>
<sequence length="213" mass="23026">MQCESVCVRFDGISSLLSIPGVTVEELNALLQRQKALHIITEHALKIDRPLVICNLDHRKLGLLNAEGITGMLKMEKICLQALCMKKYPGSPIIDVPVVNTTIEDGFCRSNKKSPRTPVSSKAISESDMPEFVKQDILDRYNLSLSPDKGEGLKCAASCCSQQCQPPNESGNTGESSSPQCSLKSEMVRQQLGAQGSSHGSARHPSTKMAGGQ</sequence>
<accession>A0A1D6HX20</accession>
<protein>
    <submittedName>
        <fullName evidence="2">Chromatin assembly factor 1 subunit FAS1</fullName>
    </submittedName>
</protein>
<evidence type="ECO:0000256" key="1">
    <source>
        <dbReference type="SAM" id="MobiDB-lite"/>
    </source>
</evidence>
<feature type="region of interest" description="Disordered" evidence="1">
    <location>
        <begin position="162"/>
        <end position="213"/>
    </location>
</feature>
<dbReference type="ExpressionAtlas" id="A0A1D6HX20">
    <property type="expression patterns" value="baseline and differential"/>
</dbReference>